<dbReference type="InterPro" id="IPR000674">
    <property type="entry name" value="Ald_Oxase/Xan_DH_a/b"/>
</dbReference>
<dbReference type="Proteomes" id="UP000285123">
    <property type="component" value="Unassembled WGS sequence"/>
</dbReference>
<name>A0A423PDF4_9GAMM</name>
<dbReference type="OrthoDB" id="6177861at2"/>
<comment type="caution">
    <text evidence="2">The sequence shown here is derived from an EMBL/GenBank/DDBJ whole genome shotgun (WGS) entry which is preliminary data.</text>
</comment>
<gene>
    <name evidence="2" type="ORF">SAHL_17425</name>
</gene>
<accession>A0A423PDF4</accession>
<dbReference type="InterPro" id="IPR036856">
    <property type="entry name" value="Ald_Oxase/Xan_DH_a/b_sf"/>
</dbReference>
<sequence length="105" mass="11546">MNTEVSLRDEQSCSLIGKRQARVEDEALLRGLGRYADLVVPPGTLHVAIVRSPHAHARLKRVAIESALGMPGVLIGEDVRRWAAPFAVGMRQPVYARLQSSPNHQ</sequence>
<dbReference type="Pfam" id="PF01315">
    <property type="entry name" value="Ald_Xan_dh_C"/>
    <property type="match status" value="1"/>
</dbReference>
<dbReference type="SMART" id="SM01008">
    <property type="entry name" value="Ald_Xan_dh_C"/>
    <property type="match status" value="1"/>
</dbReference>
<dbReference type="AlphaFoldDB" id="A0A423PDF4"/>
<dbReference type="SUPFAM" id="SSF54665">
    <property type="entry name" value="CO dehydrogenase molybdoprotein N-domain-like"/>
    <property type="match status" value="1"/>
</dbReference>
<evidence type="ECO:0000259" key="1">
    <source>
        <dbReference type="SMART" id="SM01008"/>
    </source>
</evidence>
<protein>
    <recommendedName>
        <fullName evidence="1">Aldehyde oxidase/xanthine dehydrogenase a/b hammerhead domain-containing protein</fullName>
    </recommendedName>
</protein>
<evidence type="ECO:0000313" key="3">
    <source>
        <dbReference type="Proteomes" id="UP000285123"/>
    </source>
</evidence>
<dbReference type="Gene3D" id="3.90.1170.50">
    <property type="entry name" value="Aldehyde oxidase/xanthine dehydrogenase, a/b hammerhead"/>
    <property type="match status" value="1"/>
</dbReference>
<reference evidence="2 3" key="1">
    <citation type="submission" date="2013-10" db="EMBL/GenBank/DDBJ databases">
        <title>Salinisphaera halophila YIM 95161 Genome Sequencing.</title>
        <authorList>
            <person name="Lai Q."/>
            <person name="Li C."/>
            <person name="Shao Z."/>
        </authorList>
    </citation>
    <scope>NUCLEOTIDE SEQUENCE [LARGE SCALE GENOMIC DNA]</scope>
    <source>
        <strain evidence="2 3">YIM 95161</strain>
    </source>
</reference>
<dbReference type="EMBL" id="AYKF01000149">
    <property type="protein sequence ID" value="ROO22391.1"/>
    <property type="molecule type" value="Genomic_DNA"/>
</dbReference>
<evidence type="ECO:0000313" key="2">
    <source>
        <dbReference type="EMBL" id="ROO22391.1"/>
    </source>
</evidence>
<proteinExistence type="predicted"/>
<organism evidence="2 3">
    <name type="scientific">Salinisphaera orenii YIM 95161</name>
    <dbReference type="NCBI Taxonomy" id="1051139"/>
    <lineage>
        <taxon>Bacteria</taxon>
        <taxon>Pseudomonadati</taxon>
        <taxon>Pseudomonadota</taxon>
        <taxon>Gammaproteobacteria</taxon>
        <taxon>Salinisphaerales</taxon>
        <taxon>Salinisphaeraceae</taxon>
        <taxon>Salinisphaera</taxon>
    </lineage>
</organism>
<feature type="domain" description="Aldehyde oxidase/xanthine dehydrogenase a/b hammerhead" evidence="1">
    <location>
        <begin position="30"/>
        <end position="99"/>
    </location>
</feature>